<feature type="domain" description="Ferrous iron transporter FeoA-like" evidence="2">
    <location>
        <begin position="6"/>
        <end position="91"/>
    </location>
</feature>
<dbReference type="PANTHER" id="PTHR42954">
    <property type="entry name" value="FE(2+) TRANSPORT PROTEIN A"/>
    <property type="match status" value="1"/>
</dbReference>
<dbReference type="Gene3D" id="2.30.30.90">
    <property type="match status" value="1"/>
</dbReference>
<dbReference type="InterPro" id="IPR008988">
    <property type="entry name" value="Transcriptional_repressor_C"/>
</dbReference>
<reference evidence="4" key="1">
    <citation type="submission" date="2017-11" db="EMBL/GenBank/DDBJ databases">
        <authorList>
            <person name="Chan K.G."/>
            <person name="Lee L.S."/>
        </authorList>
    </citation>
    <scope>NUCLEOTIDE SEQUENCE [LARGE SCALE GENOMIC DNA]</scope>
    <source>
        <strain evidence="4">DSM 100970</strain>
    </source>
</reference>
<accession>A0A2I7N7D3</accession>
<name>A0A2I7N7D3_9NEIS</name>
<proteinExistence type="predicted"/>
<keyword evidence="1" id="KW-0408">Iron</keyword>
<evidence type="ECO:0000259" key="2">
    <source>
        <dbReference type="SMART" id="SM00899"/>
    </source>
</evidence>
<dbReference type="RefSeq" id="WP_102951654.1">
    <property type="nucleotide sequence ID" value="NZ_CP024847.1"/>
</dbReference>
<dbReference type="Proteomes" id="UP000236655">
    <property type="component" value="Chromosome"/>
</dbReference>
<dbReference type="GO" id="GO:0046914">
    <property type="term" value="F:transition metal ion binding"/>
    <property type="evidence" value="ECO:0007669"/>
    <property type="project" value="InterPro"/>
</dbReference>
<dbReference type="KEGG" id="nba:CUN60_08650"/>
<keyword evidence="4" id="KW-1185">Reference proteome</keyword>
<gene>
    <name evidence="3" type="ORF">CUN60_08650</name>
</gene>
<protein>
    <submittedName>
        <fullName evidence="3">Ferrous iron transport protein A</fullName>
    </submittedName>
</protein>
<dbReference type="InterPro" id="IPR038157">
    <property type="entry name" value="FeoA_core_dom"/>
</dbReference>
<sequence>MDNKLISLAKLKVGMSGVVEKIDEALLPHNVELEAGELERRLLEIGIIEGVRIKVMHFGLIKKDPIALQLNDGEITVAIRRNEAEIILVNQLETK</sequence>
<dbReference type="OrthoDB" id="7173531at2"/>
<dbReference type="InterPro" id="IPR052713">
    <property type="entry name" value="FeoA"/>
</dbReference>
<dbReference type="SMART" id="SM00899">
    <property type="entry name" value="FeoA"/>
    <property type="match status" value="1"/>
</dbReference>
<evidence type="ECO:0000256" key="1">
    <source>
        <dbReference type="ARBA" id="ARBA00023004"/>
    </source>
</evidence>
<dbReference type="AlphaFoldDB" id="A0A2I7N7D3"/>
<evidence type="ECO:0000313" key="3">
    <source>
        <dbReference type="EMBL" id="AUR52361.1"/>
    </source>
</evidence>
<dbReference type="InterPro" id="IPR007167">
    <property type="entry name" value="Fe-transptr_FeoA-like"/>
</dbReference>
<dbReference type="SUPFAM" id="SSF50037">
    <property type="entry name" value="C-terminal domain of transcriptional repressors"/>
    <property type="match status" value="1"/>
</dbReference>
<dbReference type="EMBL" id="CP024847">
    <property type="protein sequence ID" value="AUR52361.1"/>
    <property type="molecule type" value="Genomic_DNA"/>
</dbReference>
<organism evidence="3 4">
    <name type="scientific">Aquella oligotrophica</name>
    <dbReference type="NCBI Taxonomy" id="2067065"/>
    <lineage>
        <taxon>Bacteria</taxon>
        <taxon>Pseudomonadati</taxon>
        <taxon>Pseudomonadota</taxon>
        <taxon>Betaproteobacteria</taxon>
        <taxon>Neisseriales</taxon>
        <taxon>Neisseriaceae</taxon>
        <taxon>Aquella</taxon>
    </lineage>
</organism>
<dbReference type="PANTHER" id="PTHR42954:SF2">
    <property type="entry name" value="FE(2+) TRANSPORT PROTEIN A"/>
    <property type="match status" value="1"/>
</dbReference>
<evidence type="ECO:0000313" key="4">
    <source>
        <dbReference type="Proteomes" id="UP000236655"/>
    </source>
</evidence>
<dbReference type="Pfam" id="PF04023">
    <property type="entry name" value="FeoA"/>
    <property type="match status" value="1"/>
</dbReference>